<proteinExistence type="predicted"/>
<keyword evidence="1" id="KW-0479">Metal-binding</keyword>
<dbReference type="Gene3D" id="3.30.40.10">
    <property type="entry name" value="Zinc/RING finger domain, C3HC4 (zinc finger)"/>
    <property type="match status" value="1"/>
</dbReference>
<protein>
    <recommendedName>
        <fullName evidence="7">PHD-type domain-containing protein</fullName>
    </recommendedName>
</protein>
<reference evidence="9" key="1">
    <citation type="journal article" date="2015" name="Proc. Natl. Acad. Sci. U.S.A.">
        <title>Genome sequence of the Asian Tiger mosquito, Aedes albopictus, reveals insights into its biology, genetics, and evolution.</title>
        <authorList>
            <person name="Chen X.G."/>
            <person name="Jiang X."/>
            <person name="Gu J."/>
            <person name="Xu M."/>
            <person name="Wu Y."/>
            <person name="Deng Y."/>
            <person name="Zhang C."/>
            <person name="Bonizzoni M."/>
            <person name="Dermauw W."/>
            <person name="Vontas J."/>
            <person name="Armbruster P."/>
            <person name="Huang X."/>
            <person name="Yang Y."/>
            <person name="Zhang H."/>
            <person name="He W."/>
            <person name="Peng H."/>
            <person name="Liu Y."/>
            <person name="Wu K."/>
            <person name="Chen J."/>
            <person name="Lirakis M."/>
            <person name="Topalis P."/>
            <person name="Van Leeuwen T."/>
            <person name="Hall A.B."/>
            <person name="Jiang X."/>
            <person name="Thorpe C."/>
            <person name="Mueller R.L."/>
            <person name="Sun C."/>
            <person name="Waterhouse R.M."/>
            <person name="Yan G."/>
            <person name="Tu Z.J."/>
            <person name="Fang X."/>
            <person name="James A.A."/>
        </authorList>
    </citation>
    <scope>NUCLEOTIDE SEQUENCE [LARGE SCALE GENOMIC DNA]</scope>
    <source>
        <strain evidence="9">Foshan</strain>
    </source>
</reference>
<evidence type="ECO:0000256" key="5">
    <source>
        <dbReference type="SAM" id="Coils"/>
    </source>
</evidence>
<dbReference type="PANTHER" id="PTHR47331">
    <property type="entry name" value="PHD-TYPE DOMAIN-CONTAINING PROTEIN"/>
    <property type="match status" value="1"/>
</dbReference>
<name>A0ABM1YHA3_AEDAL</name>
<dbReference type="InterPro" id="IPR019786">
    <property type="entry name" value="Zinc_finger_PHD-type_CS"/>
</dbReference>
<keyword evidence="5" id="KW-0175">Coiled coil</keyword>
<dbReference type="SUPFAM" id="SSF57903">
    <property type="entry name" value="FYVE/PHD zinc finger"/>
    <property type="match status" value="1"/>
</dbReference>
<dbReference type="InterPro" id="IPR043502">
    <property type="entry name" value="DNA/RNA_pol_sf"/>
</dbReference>
<evidence type="ECO:0000313" key="8">
    <source>
        <dbReference type="EnsemblMetazoa" id="AALFPA23_009132.P12529"/>
    </source>
</evidence>
<dbReference type="GeneID" id="134289687"/>
<feature type="coiled-coil region" evidence="5">
    <location>
        <begin position="104"/>
        <end position="196"/>
    </location>
</feature>
<dbReference type="CDD" id="cd22265">
    <property type="entry name" value="UDM1_RNF168"/>
    <property type="match status" value="1"/>
</dbReference>
<dbReference type="InterPro" id="IPR019787">
    <property type="entry name" value="Znf_PHD-finger"/>
</dbReference>
<dbReference type="PROSITE" id="PS01359">
    <property type="entry name" value="ZF_PHD_1"/>
    <property type="match status" value="1"/>
</dbReference>
<dbReference type="InterPro" id="IPR005312">
    <property type="entry name" value="DUF1759"/>
</dbReference>
<feature type="region of interest" description="Disordered" evidence="6">
    <location>
        <begin position="62"/>
        <end position="97"/>
    </location>
</feature>
<evidence type="ECO:0000256" key="6">
    <source>
        <dbReference type="SAM" id="MobiDB-lite"/>
    </source>
</evidence>
<dbReference type="SUPFAM" id="SSF56672">
    <property type="entry name" value="DNA/RNA polymerases"/>
    <property type="match status" value="1"/>
</dbReference>
<dbReference type="Pfam" id="PF00628">
    <property type="entry name" value="PHD"/>
    <property type="match status" value="1"/>
</dbReference>
<dbReference type="PROSITE" id="PS50016">
    <property type="entry name" value="ZF_PHD_2"/>
    <property type="match status" value="1"/>
</dbReference>
<keyword evidence="3" id="KW-0862">Zinc</keyword>
<dbReference type="Pfam" id="PF03564">
    <property type="entry name" value="DUF1759"/>
    <property type="match status" value="1"/>
</dbReference>
<dbReference type="PANTHER" id="PTHR47331:SF5">
    <property type="entry name" value="RIBONUCLEASE H"/>
    <property type="match status" value="1"/>
</dbReference>
<evidence type="ECO:0000259" key="7">
    <source>
        <dbReference type="PROSITE" id="PS50016"/>
    </source>
</evidence>
<keyword evidence="9" id="KW-1185">Reference proteome</keyword>
<evidence type="ECO:0000256" key="4">
    <source>
        <dbReference type="PROSITE-ProRule" id="PRU00146"/>
    </source>
</evidence>
<dbReference type="InterPro" id="IPR011011">
    <property type="entry name" value="Znf_FYVE_PHD"/>
</dbReference>
<sequence length="1114" mass="126081">MQTGNTSGYNCHSCKELDVVDSMMACDVCNSWHHFKCVGVDYTVKDRRWVCQKCDLGSSSSLLNPPQAKEKTAKGGGSKTSKSRSKKPEKTIGSKVSVTSSARAAAIEAQMRLLEEEELMKEKELKEQEEMQRQEFAEEQRKLEVKKKLLEEETNLREAELTKQKALQEKMMLLRRESMEKKKELLRQQAELSESSSSSLISKSERVKDWITSQRCIKGDNTDLQQRISWPTSRLVNPTSPQKPDGTVVTSTPPVHELANLSLQDDDRCTLNPELPSAYMQIAARQVTGKDLPIFSGNPEDWPMFIRTYEETTKACGFSDVENLVRLQKCLRGIALETVRSRLMMPAGVSHVFKTLQMRFGRPELIIRSLLERIRRVSAPKPERLDTLIDFGLAVENLVVHLQAAKQENHLTNPVLLQELVMKLPAQLRLDWARYKLLRHDATLATFGEFMNELIQAASEVSFDLPISLSTKTEKPKDREMAFVHAHDTPDTESKNTVATKKVPKPCIVCSTIGHRMAECEEFKAKGFDDRVQIVRQHNLCRTCLNFHQKWPCRTWHGCNIEGCRDRHHFLLHPPRTTNPAHFSTCHSSVTQEICDRYPHFCILPVVVSMANKQQMIYAFIDEGSSSTLLDRSVAEQLGLDGPMEPLTLQWTANVARREAHSKRVALQIAGAGKTCSFQIKGARTVERLLLPKQSLAYDALAMQYPHLRGLPIAGYDKAEPKILIGLDNLSLCVPLKIREGNIDDPIAAKCRLGWTIYGYGIRTPKQTVSVNFHVPAARDVDHELNQQVNDFISLDQSGATPAFAIPESDADKRARKILEETTRRVSTRFETGLLWKSDNIEFPDSFPMAVRRLELLERKLDKDPSLRCRVHQKMDEYLAKGYCHPATSEELKLSDNKRVWYLPLCIVVNPKKPNKVRVVWDAAAKVNGVSFNSALLKGPDLLTNLVAVLYHFREYRIAVTGDIEEMFLRLLIRPEDSQSQRFLWRQNPGDAPAVYVIDVATFGSTCSPSSAQFVKNTNAREYSEEFPRASTAIIKYHYVDDYLDSFETIEEAIEVVKQVKSIHSKGGFNLRNFLSNSGDVLAAINEASTNDNDDTKPLNLVRAEKVESVLGMK</sequence>
<evidence type="ECO:0000256" key="1">
    <source>
        <dbReference type="ARBA" id="ARBA00022723"/>
    </source>
</evidence>
<evidence type="ECO:0000256" key="2">
    <source>
        <dbReference type="ARBA" id="ARBA00022771"/>
    </source>
</evidence>
<evidence type="ECO:0000313" key="9">
    <source>
        <dbReference type="Proteomes" id="UP000069940"/>
    </source>
</evidence>
<organism evidence="8 9">
    <name type="scientific">Aedes albopictus</name>
    <name type="common">Asian tiger mosquito</name>
    <name type="synonym">Stegomyia albopicta</name>
    <dbReference type="NCBI Taxonomy" id="7160"/>
    <lineage>
        <taxon>Eukaryota</taxon>
        <taxon>Metazoa</taxon>
        <taxon>Ecdysozoa</taxon>
        <taxon>Arthropoda</taxon>
        <taxon>Hexapoda</taxon>
        <taxon>Insecta</taxon>
        <taxon>Pterygota</taxon>
        <taxon>Neoptera</taxon>
        <taxon>Endopterygota</taxon>
        <taxon>Diptera</taxon>
        <taxon>Nematocera</taxon>
        <taxon>Culicoidea</taxon>
        <taxon>Culicidae</taxon>
        <taxon>Culicinae</taxon>
        <taxon>Aedini</taxon>
        <taxon>Aedes</taxon>
        <taxon>Stegomyia</taxon>
    </lineage>
</organism>
<reference evidence="8" key="2">
    <citation type="submission" date="2025-05" db="UniProtKB">
        <authorList>
            <consortium name="EnsemblMetazoa"/>
        </authorList>
    </citation>
    <scope>IDENTIFICATION</scope>
    <source>
        <strain evidence="8">Foshan</strain>
    </source>
</reference>
<dbReference type="InterPro" id="IPR001965">
    <property type="entry name" value="Znf_PHD"/>
</dbReference>
<feature type="domain" description="PHD-type" evidence="7">
    <location>
        <begin position="8"/>
        <end position="57"/>
    </location>
</feature>
<dbReference type="InterPro" id="IPR013083">
    <property type="entry name" value="Znf_RING/FYVE/PHD"/>
</dbReference>
<accession>A0ABM1YHA3</accession>
<dbReference type="EnsemblMetazoa" id="AALFPA23_009132.R12529">
    <property type="protein sequence ID" value="AALFPA23_009132.P12529"/>
    <property type="gene ID" value="AALFPA23_009132"/>
</dbReference>
<keyword evidence="2 4" id="KW-0863">Zinc-finger</keyword>
<dbReference type="SMART" id="SM00249">
    <property type="entry name" value="PHD"/>
    <property type="match status" value="1"/>
</dbReference>
<dbReference type="RefSeq" id="XP_062711946.1">
    <property type="nucleotide sequence ID" value="XM_062855962.1"/>
</dbReference>
<dbReference type="Proteomes" id="UP000069940">
    <property type="component" value="Unassembled WGS sequence"/>
</dbReference>
<evidence type="ECO:0000256" key="3">
    <source>
        <dbReference type="ARBA" id="ARBA00022833"/>
    </source>
</evidence>